<feature type="domain" description="Type I restriction modification DNA specificity" evidence="4">
    <location>
        <begin position="16"/>
        <end position="195"/>
    </location>
</feature>
<dbReference type="EMBL" id="JARPXR010000013">
    <property type="protein sequence ID" value="MDT2584405.1"/>
    <property type="molecule type" value="Genomic_DNA"/>
</dbReference>
<gene>
    <name evidence="5" type="ORF">P7D17_09910</name>
</gene>
<keyword evidence="5" id="KW-0255">Endonuclease</keyword>
<dbReference type="PANTHER" id="PTHR30408">
    <property type="entry name" value="TYPE-1 RESTRICTION ENZYME ECOKI SPECIFICITY PROTEIN"/>
    <property type="match status" value="1"/>
</dbReference>
<dbReference type="Proteomes" id="UP001262817">
    <property type="component" value="Unassembled WGS sequence"/>
</dbReference>
<reference evidence="5" key="1">
    <citation type="submission" date="2023-03" db="EMBL/GenBank/DDBJ databases">
        <authorList>
            <person name="Shen W."/>
            <person name="Cai J."/>
        </authorList>
    </citation>
    <scope>NUCLEOTIDE SEQUENCE</scope>
    <source>
        <strain evidence="5">P86-2</strain>
    </source>
</reference>
<dbReference type="SUPFAM" id="SSF116734">
    <property type="entry name" value="DNA methylase specificity domain"/>
    <property type="match status" value="2"/>
</dbReference>
<evidence type="ECO:0000256" key="2">
    <source>
        <dbReference type="ARBA" id="ARBA00022747"/>
    </source>
</evidence>
<evidence type="ECO:0000313" key="5">
    <source>
        <dbReference type="EMBL" id="MDT2584405.1"/>
    </source>
</evidence>
<organism evidence="5 6">
    <name type="scientific">Lactococcus petauri</name>
    <dbReference type="NCBI Taxonomy" id="1940789"/>
    <lineage>
        <taxon>Bacteria</taxon>
        <taxon>Bacillati</taxon>
        <taxon>Bacillota</taxon>
        <taxon>Bacilli</taxon>
        <taxon>Lactobacillales</taxon>
        <taxon>Streptococcaceae</taxon>
        <taxon>Lactococcus</taxon>
    </lineage>
</organism>
<evidence type="ECO:0000256" key="1">
    <source>
        <dbReference type="ARBA" id="ARBA00010923"/>
    </source>
</evidence>
<dbReference type="GO" id="GO:0009307">
    <property type="term" value="P:DNA restriction-modification system"/>
    <property type="evidence" value="ECO:0007669"/>
    <property type="project" value="UniProtKB-KW"/>
</dbReference>
<dbReference type="InterPro" id="IPR052021">
    <property type="entry name" value="Type-I_RS_S_subunit"/>
</dbReference>
<dbReference type="GO" id="GO:0004519">
    <property type="term" value="F:endonuclease activity"/>
    <property type="evidence" value="ECO:0007669"/>
    <property type="project" value="UniProtKB-KW"/>
</dbReference>
<evidence type="ECO:0000313" key="6">
    <source>
        <dbReference type="Proteomes" id="UP001262817"/>
    </source>
</evidence>
<keyword evidence="5" id="KW-0540">Nuclease</keyword>
<dbReference type="InterPro" id="IPR000055">
    <property type="entry name" value="Restrct_endonuc_typeI_TRD"/>
</dbReference>
<dbReference type="RefSeq" id="WP_240247072.1">
    <property type="nucleotide sequence ID" value="NZ_JARPXP010000018.1"/>
</dbReference>
<keyword evidence="2" id="KW-0680">Restriction system</keyword>
<comment type="caution">
    <text evidence="5">The sequence shown here is derived from an EMBL/GenBank/DDBJ whole genome shotgun (WGS) entry which is preliminary data.</text>
</comment>
<dbReference type="AlphaFoldDB" id="A0AAJ2ITQ9"/>
<accession>A0AAJ2ITQ9</accession>
<comment type="similarity">
    <text evidence="1">Belongs to the type-I restriction system S methylase family.</text>
</comment>
<dbReference type="PANTHER" id="PTHR30408:SF12">
    <property type="entry name" value="TYPE I RESTRICTION ENZYME MJAVIII SPECIFICITY SUBUNIT"/>
    <property type="match status" value="1"/>
</dbReference>
<dbReference type="Gene3D" id="3.90.220.20">
    <property type="entry name" value="DNA methylase specificity domains"/>
    <property type="match status" value="2"/>
</dbReference>
<sequence>MMSKKSPQLRFEGFTDDWEERKLKELFQPSKNKNNNGLYNQKDILAASLGTELIPKRTFFGLKSTKESVKNYRIVKTGDLIYTKSPIKGFPNGIIRSNKGNVGIVPPLYCVYTLQKDINSSIIQLYFEDKNRLDFYLFPLVNVGARNNVNITDLEFLEGKVTIPKSYEEQSKIVQFMEQLNRTIALHQRKLDLLKEQKKGFLQKMFPKNGAKVPELRFAGFADDWEQRKSHEIFQTITDYVANGSFASLRENVSYSKKKDFAIVVRLTDYSNKYKGPFLYTSELGYKFLKKSSLVKGDILISNVGANAGLVYRAPNMDVPMTLGPNSILVRSDGNDTEFLYQMMKTTYGEKKIKEQIGISAQPKFNKTEFRQIDFFLPSNDEQKQIGTMFSQLDKTIALHQRKLDLLKEQKKGFLQKMFA</sequence>
<feature type="domain" description="Type I restriction modification DNA specificity" evidence="4">
    <location>
        <begin position="223"/>
        <end position="408"/>
    </location>
</feature>
<protein>
    <submittedName>
        <fullName evidence="5">Restriction endonuclease subunit S</fullName>
    </submittedName>
</protein>
<keyword evidence="5" id="KW-0378">Hydrolase</keyword>
<proteinExistence type="inferred from homology"/>
<dbReference type="InterPro" id="IPR044946">
    <property type="entry name" value="Restrct_endonuc_typeI_TRD_sf"/>
</dbReference>
<evidence type="ECO:0000256" key="3">
    <source>
        <dbReference type="ARBA" id="ARBA00023125"/>
    </source>
</evidence>
<dbReference type="Pfam" id="PF01420">
    <property type="entry name" value="Methylase_S"/>
    <property type="match status" value="2"/>
</dbReference>
<dbReference type="GO" id="GO:0003677">
    <property type="term" value="F:DNA binding"/>
    <property type="evidence" value="ECO:0007669"/>
    <property type="project" value="UniProtKB-KW"/>
</dbReference>
<keyword evidence="3" id="KW-0238">DNA-binding</keyword>
<name>A0AAJ2ITQ9_9LACT</name>
<evidence type="ECO:0000259" key="4">
    <source>
        <dbReference type="Pfam" id="PF01420"/>
    </source>
</evidence>